<feature type="domain" description="Phospholipase/carboxylesterase/thioesterase" evidence="4">
    <location>
        <begin position="45"/>
        <end position="192"/>
    </location>
</feature>
<dbReference type="Gene3D" id="3.40.50.1820">
    <property type="entry name" value="alpha/beta hydrolase"/>
    <property type="match status" value="1"/>
</dbReference>
<dbReference type="EMBL" id="QKSB01000002">
    <property type="protein sequence ID" value="PZE17923.1"/>
    <property type="molecule type" value="Genomic_DNA"/>
</dbReference>
<keyword evidence="7" id="KW-1185">Reference proteome</keyword>
<dbReference type="SUPFAM" id="SSF53474">
    <property type="entry name" value="alpha/beta-Hydrolases"/>
    <property type="match status" value="1"/>
</dbReference>
<dbReference type="InterPro" id="IPR003140">
    <property type="entry name" value="PLipase/COase/thioEstase"/>
</dbReference>
<dbReference type="AlphaFoldDB" id="A0A2W1NFN3"/>
<dbReference type="GO" id="GO:0016787">
    <property type="term" value="F:hydrolase activity"/>
    <property type="evidence" value="ECO:0007669"/>
    <property type="project" value="UniProtKB-KW"/>
</dbReference>
<keyword evidence="1 3" id="KW-0732">Signal</keyword>
<dbReference type="OrthoDB" id="9764953at2"/>
<evidence type="ECO:0000313" key="7">
    <source>
        <dbReference type="Proteomes" id="UP000249248"/>
    </source>
</evidence>
<keyword evidence="2" id="KW-0378">Hydrolase</keyword>
<proteinExistence type="predicted"/>
<reference evidence="6 7" key="1">
    <citation type="submission" date="2018-06" db="EMBL/GenBank/DDBJ databases">
        <title>The draft genome sequence of Crocinitomix sp. SM1701.</title>
        <authorList>
            <person name="Zhang X."/>
        </authorList>
    </citation>
    <scope>NUCLEOTIDE SEQUENCE [LARGE SCALE GENOMIC DNA]</scope>
    <source>
        <strain evidence="6 7">SM1701</strain>
    </source>
</reference>
<evidence type="ECO:0000259" key="4">
    <source>
        <dbReference type="Pfam" id="PF02230"/>
    </source>
</evidence>
<dbReference type="PANTHER" id="PTHR43037:SF5">
    <property type="entry name" value="FERULOYL ESTERASE"/>
    <property type="match status" value="1"/>
</dbReference>
<dbReference type="InterPro" id="IPR026444">
    <property type="entry name" value="Secre_tail"/>
</dbReference>
<evidence type="ECO:0000259" key="5">
    <source>
        <dbReference type="Pfam" id="PF18962"/>
    </source>
</evidence>
<dbReference type="InterPro" id="IPR029058">
    <property type="entry name" value="AB_hydrolase_fold"/>
</dbReference>
<dbReference type="Proteomes" id="UP000249248">
    <property type="component" value="Unassembled WGS sequence"/>
</dbReference>
<sequence length="366" mass="40154">MKKFILLFALYFSFTMFAQQNNGSVTVGSETRSYIEYIPQNYQNSESAPLVIILHGIGGTAQEIADAGLNFIADTARFIPLYLQGENNAFGSASWNNNTLLASTVNDIAFFQTMIEKMVDDYNIDRSRVYFVGISMGAIMTFTALNSMDGQIAAAVCHIGTMSDIDLAAYNPSIPRPVMQVHGTADAVVPYAGTALPSLSLVNPTINKLKTINGWNGTDSTIIDIPDIMADGITIERIIYDCTTPLEHWKMNGADHIFLIPGVNDTSGAVITWNFLAQYNHPNPTLGLSKTITEKPLNVFPNPVQNILNIPISAGNVALYNLNQQLIQTYTISEQQIDLRDIPVGTYFLKITADDGTIQHTLITKE</sequence>
<protein>
    <submittedName>
        <fullName evidence="6">Uncharacterized protein</fullName>
    </submittedName>
</protein>
<evidence type="ECO:0000313" key="6">
    <source>
        <dbReference type="EMBL" id="PZE17923.1"/>
    </source>
</evidence>
<dbReference type="PANTHER" id="PTHR43037">
    <property type="entry name" value="UNNAMED PRODUCT-RELATED"/>
    <property type="match status" value="1"/>
</dbReference>
<dbReference type="InterPro" id="IPR050955">
    <property type="entry name" value="Plant_Biomass_Hydrol_Est"/>
</dbReference>
<dbReference type="NCBIfam" id="TIGR04183">
    <property type="entry name" value="Por_Secre_tail"/>
    <property type="match status" value="1"/>
</dbReference>
<dbReference type="Pfam" id="PF18962">
    <property type="entry name" value="Por_Secre_tail"/>
    <property type="match status" value="1"/>
</dbReference>
<organism evidence="6 7">
    <name type="scientific">Putridiphycobacter roseus</name>
    <dbReference type="NCBI Taxonomy" id="2219161"/>
    <lineage>
        <taxon>Bacteria</taxon>
        <taxon>Pseudomonadati</taxon>
        <taxon>Bacteroidota</taxon>
        <taxon>Flavobacteriia</taxon>
        <taxon>Flavobacteriales</taxon>
        <taxon>Crocinitomicaceae</taxon>
        <taxon>Putridiphycobacter</taxon>
    </lineage>
</organism>
<feature type="domain" description="Secretion system C-terminal sorting" evidence="5">
    <location>
        <begin position="299"/>
        <end position="363"/>
    </location>
</feature>
<feature type="chain" id="PRO_5016016027" evidence="3">
    <location>
        <begin position="19"/>
        <end position="366"/>
    </location>
</feature>
<evidence type="ECO:0000256" key="1">
    <source>
        <dbReference type="ARBA" id="ARBA00022729"/>
    </source>
</evidence>
<accession>A0A2W1NFN3</accession>
<name>A0A2W1NFN3_9FLAO</name>
<feature type="signal peptide" evidence="3">
    <location>
        <begin position="1"/>
        <end position="18"/>
    </location>
</feature>
<evidence type="ECO:0000256" key="3">
    <source>
        <dbReference type="SAM" id="SignalP"/>
    </source>
</evidence>
<dbReference type="Pfam" id="PF02230">
    <property type="entry name" value="Abhydrolase_2"/>
    <property type="match status" value="1"/>
</dbReference>
<dbReference type="RefSeq" id="WP_111062074.1">
    <property type="nucleotide sequence ID" value="NZ_JBHUCU010000002.1"/>
</dbReference>
<comment type="caution">
    <text evidence="6">The sequence shown here is derived from an EMBL/GenBank/DDBJ whole genome shotgun (WGS) entry which is preliminary data.</text>
</comment>
<evidence type="ECO:0000256" key="2">
    <source>
        <dbReference type="ARBA" id="ARBA00022801"/>
    </source>
</evidence>
<gene>
    <name evidence="6" type="ORF">DNU06_04710</name>
</gene>